<dbReference type="Gene3D" id="1.25.40.570">
    <property type="match status" value="1"/>
</dbReference>
<evidence type="ECO:0000256" key="1">
    <source>
        <dbReference type="ARBA" id="ARBA00004123"/>
    </source>
</evidence>
<comment type="subcellular location">
    <subcellularLocation>
        <location evidence="2">Cytoplasm</location>
    </subcellularLocation>
    <subcellularLocation>
        <location evidence="1">Nucleus</location>
    </subcellularLocation>
</comment>
<dbReference type="InterPro" id="IPR000717">
    <property type="entry name" value="PCI_dom"/>
</dbReference>
<evidence type="ECO:0000256" key="3">
    <source>
        <dbReference type="ARBA" id="ARBA00008793"/>
    </source>
</evidence>
<accession>A0A915D2L6</accession>
<feature type="compositionally biased region" description="Polar residues" evidence="7">
    <location>
        <begin position="618"/>
        <end position="628"/>
    </location>
</feature>
<dbReference type="PANTHER" id="PTHR14145:SF2">
    <property type="entry name" value="COP9 SIGNALOSOME COMPLEX SUBUNIT 1"/>
    <property type="match status" value="1"/>
</dbReference>
<dbReference type="InterPro" id="IPR045135">
    <property type="entry name" value="Rpn7_N"/>
</dbReference>
<keyword evidence="6" id="KW-0539">Nucleus</keyword>
<feature type="region of interest" description="Disordered" evidence="7">
    <location>
        <begin position="556"/>
        <end position="638"/>
    </location>
</feature>
<dbReference type="WBParaSite" id="jg14896">
    <property type="protein sequence ID" value="jg14896"/>
    <property type="gene ID" value="jg14896"/>
</dbReference>
<sequence length="638" mass="71232">MEHEFMEPEYQVDEPNGDFDMVNANDILDIDENEPINEETNRPSTVNSVQIDLDSVLKKYTGYALMNRLLFISEVCPPLRFDALKMLIEYVMKSTHNCEAIGTNYGNRQNPSLDGNWVDQTSAKSQNQLEAYLAEFKRQKDEAVKESIRRSLDEVFHQNVQMGNIHEALKLYGRGMRQEYCTAPNYVLQMLINWINVTIYAQHWPKLGILLPQAERAIAEVVDRESVAATSTTRSGVSSFSSSAINPAKNYKELVMSSKARIASVSGLAKMQDKQYKAAAEKFMTVDIDALDYPQLLAASDVAVYGTLCALATFTRVELKEKVLGCTLFRKFLESEPKLVELLQKFCRSEFGICLDILAELRDSLLLDMFLSPHIHQLYALIRQSSIVQYFHPYLTADIRNMAVEFRTSLEEMEIELINLIEKGLLSARIDSYGKILISKFSDNRAETYKRVNDLRRHLNERVYAILLRAALQNHRINIGYSDKIMGGKGRRRGNAGNYIMNLDGMDMGGNGDNYFDNETTTTSTSGTSTSSRMMAQVLKTTGRLFNAATSRIHPSLAESSTGNHLATSSNNGDQEVIPMVPGGGGNSPPVASSSNDSRVPPDCSMPSRNDGVGNRGGQQSSSITNSDMELDENLGDI</sequence>
<evidence type="ECO:0000256" key="5">
    <source>
        <dbReference type="ARBA" id="ARBA00022790"/>
    </source>
</evidence>
<dbReference type="GO" id="GO:0005737">
    <property type="term" value="C:cytoplasm"/>
    <property type="evidence" value="ECO:0007669"/>
    <property type="project" value="UniProtKB-SubCell"/>
</dbReference>
<dbReference type="SMART" id="SM00088">
    <property type="entry name" value="PINT"/>
    <property type="match status" value="1"/>
</dbReference>
<evidence type="ECO:0000313" key="10">
    <source>
        <dbReference type="WBParaSite" id="jg14896"/>
    </source>
</evidence>
<organism evidence="9 10">
    <name type="scientific">Ditylenchus dipsaci</name>
    <dbReference type="NCBI Taxonomy" id="166011"/>
    <lineage>
        <taxon>Eukaryota</taxon>
        <taxon>Metazoa</taxon>
        <taxon>Ecdysozoa</taxon>
        <taxon>Nematoda</taxon>
        <taxon>Chromadorea</taxon>
        <taxon>Rhabditida</taxon>
        <taxon>Tylenchina</taxon>
        <taxon>Tylenchomorpha</taxon>
        <taxon>Sphaerularioidea</taxon>
        <taxon>Anguinidae</taxon>
        <taxon>Anguininae</taxon>
        <taxon>Ditylenchus</taxon>
    </lineage>
</organism>
<evidence type="ECO:0000256" key="4">
    <source>
        <dbReference type="ARBA" id="ARBA00022490"/>
    </source>
</evidence>
<keyword evidence="4" id="KW-0963">Cytoplasm</keyword>
<dbReference type="InterPro" id="IPR019585">
    <property type="entry name" value="Rpn7/CSN1"/>
</dbReference>
<dbReference type="PROSITE" id="PS50250">
    <property type="entry name" value="PCI"/>
    <property type="match status" value="1"/>
</dbReference>
<feature type="compositionally biased region" description="Polar residues" evidence="7">
    <location>
        <begin position="558"/>
        <end position="574"/>
    </location>
</feature>
<keyword evidence="5" id="KW-0736">Signalosome</keyword>
<evidence type="ECO:0000313" key="9">
    <source>
        <dbReference type="Proteomes" id="UP000887574"/>
    </source>
</evidence>
<evidence type="ECO:0000259" key="8">
    <source>
        <dbReference type="PROSITE" id="PS50250"/>
    </source>
</evidence>
<protein>
    <submittedName>
        <fullName evidence="10">PCI domain-containing protein</fullName>
    </submittedName>
</protein>
<evidence type="ECO:0000256" key="6">
    <source>
        <dbReference type="ARBA" id="ARBA00023242"/>
    </source>
</evidence>
<feature type="domain" description="PCI" evidence="8">
    <location>
        <begin position="279"/>
        <end position="444"/>
    </location>
</feature>
<name>A0A915D2L6_9BILA</name>
<dbReference type="AlphaFoldDB" id="A0A915D2L6"/>
<reference evidence="10" key="1">
    <citation type="submission" date="2022-11" db="UniProtKB">
        <authorList>
            <consortium name="WormBaseParasite"/>
        </authorList>
    </citation>
    <scope>IDENTIFICATION</scope>
</reference>
<comment type="similarity">
    <text evidence="3">Belongs to the CSN1 family.</text>
</comment>
<keyword evidence="9" id="KW-1185">Reference proteome</keyword>
<dbReference type="GO" id="GO:0008180">
    <property type="term" value="C:COP9 signalosome"/>
    <property type="evidence" value="ECO:0007669"/>
    <property type="project" value="UniProtKB-KW"/>
</dbReference>
<dbReference type="Pfam" id="PF01399">
    <property type="entry name" value="PCI"/>
    <property type="match status" value="1"/>
</dbReference>
<feature type="compositionally biased region" description="Acidic residues" evidence="7">
    <location>
        <begin position="629"/>
        <end position="638"/>
    </location>
</feature>
<dbReference type="SUPFAM" id="SSF46785">
    <property type="entry name" value="Winged helix' DNA-binding domain"/>
    <property type="match status" value="1"/>
</dbReference>
<evidence type="ECO:0000256" key="7">
    <source>
        <dbReference type="SAM" id="MobiDB-lite"/>
    </source>
</evidence>
<dbReference type="InterPro" id="IPR036390">
    <property type="entry name" value="WH_DNA-bd_sf"/>
</dbReference>
<evidence type="ECO:0000256" key="2">
    <source>
        <dbReference type="ARBA" id="ARBA00004496"/>
    </source>
</evidence>
<dbReference type="Proteomes" id="UP000887574">
    <property type="component" value="Unplaced"/>
</dbReference>
<dbReference type="PANTHER" id="PTHR14145">
    <property type="entry name" value="26S PROTESOME SUBUNIT 6"/>
    <property type="match status" value="1"/>
</dbReference>
<proteinExistence type="inferred from homology"/>
<dbReference type="Pfam" id="PF10602">
    <property type="entry name" value="RPN7"/>
    <property type="match status" value="1"/>
</dbReference>